<keyword evidence="2" id="KW-0547">Nucleotide-binding</keyword>
<reference evidence="7" key="1">
    <citation type="submission" date="2022-11" db="UniProtKB">
        <authorList>
            <consortium name="WormBaseParasite"/>
        </authorList>
    </citation>
    <scope>IDENTIFICATION</scope>
</reference>
<name>A0A914PWM2_9BILA</name>
<evidence type="ECO:0000313" key="6">
    <source>
        <dbReference type="Proteomes" id="UP000887578"/>
    </source>
</evidence>
<dbReference type="InterPro" id="IPR013126">
    <property type="entry name" value="Hsp_70_fam"/>
</dbReference>
<dbReference type="GO" id="GO:0140662">
    <property type="term" value="F:ATP-dependent protein folding chaperone"/>
    <property type="evidence" value="ECO:0007669"/>
    <property type="project" value="InterPro"/>
</dbReference>
<protein>
    <recommendedName>
        <fullName evidence="5">Hypoxia up-regulated protein 1</fullName>
    </recommendedName>
</protein>
<dbReference type="PANTHER" id="PTHR45639">
    <property type="entry name" value="HSC70CB, ISOFORM G-RELATED"/>
    <property type="match status" value="1"/>
</dbReference>
<accession>A0A914PWM2</accession>
<dbReference type="Gene3D" id="3.90.640.10">
    <property type="entry name" value="Actin, Chain A, domain 4"/>
    <property type="match status" value="1"/>
</dbReference>
<dbReference type="PRINTS" id="PR00301">
    <property type="entry name" value="HEATSHOCK70"/>
</dbReference>
<evidence type="ECO:0000313" key="7">
    <source>
        <dbReference type="WBParaSite" id="PDA_v2.g20760.t1"/>
    </source>
</evidence>
<evidence type="ECO:0000256" key="2">
    <source>
        <dbReference type="ARBA" id="ARBA00022741"/>
    </source>
</evidence>
<dbReference type="GO" id="GO:0030968">
    <property type="term" value="P:endoplasmic reticulum unfolded protein response"/>
    <property type="evidence" value="ECO:0007669"/>
    <property type="project" value="TreeGrafter"/>
</dbReference>
<proteinExistence type="inferred from homology"/>
<evidence type="ECO:0000256" key="1">
    <source>
        <dbReference type="ARBA" id="ARBA00007381"/>
    </source>
</evidence>
<dbReference type="GO" id="GO:0005524">
    <property type="term" value="F:ATP binding"/>
    <property type="evidence" value="ECO:0007669"/>
    <property type="project" value="UniProtKB-KW"/>
</dbReference>
<dbReference type="WBParaSite" id="PDA_v2.g20760.t1">
    <property type="protein sequence ID" value="PDA_v2.g20760.t1"/>
    <property type="gene ID" value="PDA_v2.g20760"/>
</dbReference>
<keyword evidence="4" id="KW-0143">Chaperone</keyword>
<dbReference type="Proteomes" id="UP000887578">
    <property type="component" value="Unplaced"/>
</dbReference>
<evidence type="ECO:0000256" key="5">
    <source>
        <dbReference type="ARBA" id="ARBA00040503"/>
    </source>
</evidence>
<dbReference type="Gene3D" id="3.30.30.30">
    <property type="match status" value="1"/>
</dbReference>
<organism evidence="6 7">
    <name type="scientific">Panagrolaimus davidi</name>
    <dbReference type="NCBI Taxonomy" id="227884"/>
    <lineage>
        <taxon>Eukaryota</taxon>
        <taxon>Metazoa</taxon>
        <taxon>Ecdysozoa</taxon>
        <taxon>Nematoda</taxon>
        <taxon>Chromadorea</taxon>
        <taxon>Rhabditida</taxon>
        <taxon>Tylenchina</taxon>
        <taxon>Panagrolaimomorpha</taxon>
        <taxon>Panagrolaimoidea</taxon>
        <taxon>Panagrolaimidae</taxon>
        <taxon>Panagrolaimus</taxon>
    </lineage>
</organism>
<evidence type="ECO:0000256" key="3">
    <source>
        <dbReference type="ARBA" id="ARBA00022840"/>
    </source>
</evidence>
<dbReference type="PANTHER" id="PTHR45639:SF3">
    <property type="entry name" value="HYPOXIA UP-REGULATED PROTEIN 1"/>
    <property type="match status" value="1"/>
</dbReference>
<keyword evidence="6" id="KW-1185">Reference proteome</keyword>
<dbReference type="Pfam" id="PF00012">
    <property type="entry name" value="HSP70"/>
    <property type="match status" value="1"/>
</dbReference>
<evidence type="ECO:0000256" key="4">
    <source>
        <dbReference type="ARBA" id="ARBA00023186"/>
    </source>
</evidence>
<dbReference type="AlphaFoldDB" id="A0A914PWM2"/>
<dbReference type="GO" id="GO:0034663">
    <property type="term" value="C:endoplasmic reticulum chaperone complex"/>
    <property type="evidence" value="ECO:0007669"/>
    <property type="project" value="TreeGrafter"/>
</dbReference>
<sequence>MTRCCVAVNRKNGIELVAIDNSERQLPSYVSFKEKDPICGQLVINQLELYANSTVFDIKRIIGRNFDEIQIHSWPFEVIKNKNSKPLLLVRGCESSIVKYPEEVSAILLKHVKHKVKEFQEKEMDEVVITIPAGFNQNQKTATHVAADLAGFKTVHLLEEPIAASIAYFIDRPIPSNFNMLLFDLGGGTLDLCIFKVKNNKLKIATVEGDSNLGGRDFDMVLFQHFKKILETKYEIIMNEKNRYRLIRKCVDIKHTLSTESEASLDISEINFEIDEFLTVTRQEFEQMASKLLDQIGEVFKQTFSKTNIFASDINKVLLIGGGCRMPMIQLFLRQAFPKAEHSSDKNPDEMVAIGAAYYSSFLMSKNDSSNCNIM</sequence>
<keyword evidence="3" id="KW-0067">ATP-binding</keyword>
<dbReference type="Gene3D" id="3.30.420.40">
    <property type="match status" value="2"/>
</dbReference>
<comment type="similarity">
    <text evidence="1">Belongs to the heat shock protein 70 family.</text>
</comment>
<dbReference type="SUPFAM" id="SSF53067">
    <property type="entry name" value="Actin-like ATPase domain"/>
    <property type="match status" value="2"/>
</dbReference>
<dbReference type="InterPro" id="IPR043129">
    <property type="entry name" value="ATPase_NBD"/>
</dbReference>